<keyword evidence="2" id="KW-1185">Reference proteome</keyword>
<feature type="chain" id="PRO_5005656939" evidence="1">
    <location>
        <begin position="25"/>
        <end position="108"/>
    </location>
</feature>
<dbReference type="WBParaSite" id="ALUE_0001066301-mRNA-1">
    <property type="protein sequence ID" value="ALUE_0001066301-mRNA-1"/>
    <property type="gene ID" value="ALUE_0001066301"/>
</dbReference>
<feature type="signal peptide" evidence="1">
    <location>
        <begin position="1"/>
        <end position="24"/>
    </location>
</feature>
<sequence>MLLIIASFLLIFMLLLWKWLDITCVDSLKKILKDVLTSREKHFLSNLFQVDENSKRHGGELVAAVLKVNFPKDCLRTIQSRKSFFDSKKKKHSYEFFTFSLKKKTNLK</sequence>
<evidence type="ECO:0000256" key="1">
    <source>
        <dbReference type="SAM" id="SignalP"/>
    </source>
</evidence>
<evidence type="ECO:0000313" key="2">
    <source>
        <dbReference type="Proteomes" id="UP000036681"/>
    </source>
</evidence>
<name>A0A0M3I2F1_ASCLU</name>
<dbReference type="AlphaFoldDB" id="A0A0M3I2F1"/>
<dbReference type="Proteomes" id="UP000036681">
    <property type="component" value="Unplaced"/>
</dbReference>
<protein>
    <submittedName>
        <fullName evidence="3">Uncharacterized protein</fullName>
    </submittedName>
</protein>
<organism evidence="2 3">
    <name type="scientific">Ascaris lumbricoides</name>
    <name type="common">Giant roundworm</name>
    <dbReference type="NCBI Taxonomy" id="6252"/>
    <lineage>
        <taxon>Eukaryota</taxon>
        <taxon>Metazoa</taxon>
        <taxon>Ecdysozoa</taxon>
        <taxon>Nematoda</taxon>
        <taxon>Chromadorea</taxon>
        <taxon>Rhabditida</taxon>
        <taxon>Spirurina</taxon>
        <taxon>Ascaridomorpha</taxon>
        <taxon>Ascaridoidea</taxon>
        <taxon>Ascarididae</taxon>
        <taxon>Ascaris</taxon>
    </lineage>
</organism>
<accession>A0A0M3I2F1</accession>
<reference evidence="3" key="1">
    <citation type="submission" date="2017-02" db="UniProtKB">
        <authorList>
            <consortium name="WormBaseParasite"/>
        </authorList>
    </citation>
    <scope>IDENTIFICATION</scope>
</reference>
<evidence type="ECO:0000313" key="3">
    <source>
        <dbReference type="WBParaSite" id="ALUE_0001066301-mRNA-1"/>
    </source>
</evidence>
<keyword evidence="1" id="KW-0732">Signal</keyword>
<proteinExistence type="predicted"/>